<feature type="domain" description="DHHA1" evidence="2">
    <location>
        <begin position="240"/>
        <end position="319"/>
    </location>
</feature>
<dbReference type="Gene3D" id="3.90.1640.10">
    <property type="entry name" value="inorganic pyrophosphatase (n-terminal core)"/>
    <property type="match status" value="1"/>
</dbReference>
<dbReference type="InterPro" id="IPR001667">
    <property type="entry name" value="DDH_dom"/>
</dbReference>
<name>A0A177I9W7_9CORY</name>
<dbReference type="GO" id="GO:0003676">
    <property type="term" value="F:nucleic acid binding"/>
    <property type="evidence" value="ECO:0007669"/>
    <property type="project" value="InterPro"/>
</dbReference>
<dbReference type="PANTHER" id="PTHR47618">
    <property type="entry name" value="BIFUNCTIONAL OLIGORIBONUCLEASE AND PAP PHOSPHATASE NRNA"/>
    <property type="match status" value="1"/>
</dbReference>
<sequence>MSMSSISEVVGALQEADSVCIVAHLRPDADALGSMATLRLGLEQLGKKTRCVVGQDWPISENLFTIPGTDTVEVTTSLPTGYDLYVTVDCGSLDRTGLLARDLAKAIRRGNVVCIDHHASNHGFGNINLVDVSCESTTTVLAPVLEELGVTLNSEIAHAMYAGLVTDTGSFRWGRPQMHSFAGKLMEYGLDTKQIAVDLMDSNTAEDLQMLGRVLANVQIVPAGKHTMAVLVGRYDVISGHSDSAVETMVDFVRALDGTDLGVVFKEQVPGFWAVSLRSNRVNCSQVARRLGGGGHVPAAGYSTSGEPEDIIAELVDIVGQF</sequence>
<dbReference type="Gene3D" id="3.10.310.30">
    <property type="match status" value="1"/>
</dbReference>
<dbReference type="EMBL" id="LSTQ01000026">
    <property type="protein sequence ID" value="OAH25091.1"/>
    <property type="molecule type" value="Genomic_DNA"/>
</dbReference>
<evidence type="ECO:0000313" key="3">
    <source>
        <dbReference type="EMBL" id="OAH25091.1"/>
    </source>
</evidence>
<dbReference type="PANTHER" id="PTHR47618:SF1">
    <property type="entry name" value="BIFUNCTIONAL OLIGORIBONUCLEASE AND PAP PHOSPHATASE NRNA"/>
    <property type="match status" value="1"/>
</dbReference>
<dbReference type="Proteomes" id="UP000076947">
    <property type="component" value="Unassembled WGS sequence"/>
</dbReference>
<feature type="domain" description="DDH" evidence="1">
    <location>
        <begin position="19"/>
        <end position="163"/>
    </location>
</feature>
<accession>A0A177I9W7</accession>
<dbReference type="AlphaFoldDB" id="A0A177I9W7"/>
<organism evidence="3 4">
    <name type="scientific">Corynebacterium stationis</name>
    <dbReference type="NCBI Taxonomy" id="1705"/>
    <lineage>
        <taxon>Bacteria</taxon>
        <taxon>Bacillati</taxon>
        <taxon>Actinomycetota</taxon>
        <taxon>Actinomycetes</taxon>
        <taxon>Mycobacteriales</taxon>
        <taxon>Corynebacteriaceae</taxon>
        <taxon>Corynebacterium</taxon>
    </lineage>
</organism>
<comment type="caution">
    <text evidence="3">The sequence shown here is derived from an EMBL/GenBank/DDBJ whole genome shotgun (WGS) entry which is preliminary data.</text>
</comment>
<keyword evidence="4" id="KW-1185">Reference proteome</keyword>
<evidence type="ECO:0000259" key="2">
    <source>
        <dbReference type="Pfam" id="PF02272"/>
    </source>
</evidence>
<dbReference type="InterPro" id="IPR003156">
    <property type="entry name" value="DHHA1_dom"/>
</dbReference>
<dbReference type="Pfam" id="PF01368">
    <property type="entry name" value="DHH"/>
    <property type="match status" value="1"/>
</dbReference>
<proteinExistence type="predicted"/>
<dbReference type="InterPro" id="IPR038763">
    <property type="entry name" value="DHH_sf"/>
</dbReference>
<dbReference type="Pfam" id="PF02272">
    <property type="entry name" value="DHHA1"/>
    <property type="match status" value="1"/>
</dbReference>
<evidence type="ECO:0000313" key="4">
    <source>
        <dbReference type="Proteomes" id="UP000076947"/>
    </source>
</evidence>
<dbReference type="SUPFAM" id="SSF64182">
    <property type="entry name" value="DHH phosphoesterases"/>
    <property type="match status" value="1"/>
</dbReference>
<reference evidence="4" key="1">
    <citation type="submission" date="2016-02" db="EMBL/GenBank/DDBJ databases">
        <authorList>
            <person name="Kaur G."/>
            <person name="Nair G.R."/>
            <person name="Mayilraj S."/>
        </authorList>
    </citation>
    <scope>NUCLEOTIDE SEQUENCE [LARGE SCALE GENOMIC DNA]</scope>
    <source>
        <strain evidence="4">GA-15</strain>
    </source>
</reference>
<protein>
    <submittedName>
        <fullName evidence="3">Exopolyphosphatase</fullName>
    </submittedName>
</protein>
<evidence type="ECO:0000259" key="1">
    <source>
        <dbReference type="Pfam" id="PF01368"/>
    </source>
</evidence>
<dbReference type="STRING" id="1705.CA21670_04785"/>
<dbReference type="InterPro" id="IPR051319">
    <property type="entry name" value="Oligoribo/pAp-PDE_c-di-AMP_PDE"/>
</dbReference>
<gene>
    <name evidence="3" type="ORF">AYJ05_07670</name>
</gene>